<accession>A0A2S2Q9F1</accession>
<evidence type="ECO:0000259" key="2">
    <source>
        <dbReference type="Pfam" id="PF16060"/>
    </source>
</evidence>
<evidence type="ECO:0000313" key="9">
    <source>
        <dbReference type="RefSeq" id="XP_025422605.1"/>
    </source>
</evidence>
<dbReference type="Proteomes" id="UP000694846">
    <property type="component" value="Unplaced"/>
</dbReference>
<evidence type="ECO:0000313" key="8">
    <source>
        <dbReference type="RefSeq" id="XP_025422603.1"/>
    </source>
</evidence>
<dbReference type="Pfam" id="PF16060">
    <property type="entry name" value="DUF4802"/>
    <property type="match status" value="1"/>
</dbReference>
<evidence type="ECO:0000313" key="7">
    <source>
        <dbReference type="RefSeq" id="XP_025422602.1"/>
    </source>
</evidence>
<keyword evidence="4" id="KW-1185">Reference proteome</keyword>
<dbReference type="RefSeq" id="XP_025422605.1">
    <property type="nucleotide sequence ID" value="XM_025566820.1"/>
</dbReference>
<evidence type="ECO:0000313" key="4">
    <source>
        <dbReference type="Proteomes" id="UP000694846"/>
    </source>
</evidence>
<evidence type="ECO:0000256" key="1">
    <source>
        <dbReference type="SAM" id="MobiDB-lite"/>
    </source>
</evidence>
<evidence type="ECO:0000313" key="6">
    <source>
        <dbReference type="RefSeq" id="XP_025422601.1"/>
    </source>
</evidence>
<feature type="region of interest" description="Disordered" evidence="1">
    <location>
        <begin position="1"/>
        <end position="61"/>
    </location>
</feature>
<protein>
    <submittedName>
        <fullName evidence="5 6">Uncharacterized protein LOC112692214</fullName>
    </submittedName>
</protein>
<reference evidence="5 6" key="2">
    <citation type="submission" date="2025-04" db="UniProtKB">
        <authorList>
            <consortium name="RefSeq"/>
        </authorList>
    </citation>
    <scope>IDENTIFICATION</scope>
    <source>
        <tissue evidence="5 6">Whole body</tissue>
    </source>
</reference>
<evidence type="ECO:0000313" key="3">
    <source>
        <dbReference type="EMBL" id="MBY74354.1"/>
    </source>
</evidence>
<dbReference type="RefSeq" id="XP_025422602.1">
    <property type="nucleotide sequence ID" value="XM_025566817.1"/>
</dbReference>
<evidence type="ECO:0000313" key="5">
    <source>
        <dbReference type="RefSeq" id="XP_025422600.1"/>
    </source>
</evidence>
<feature type="domain" description="DUF4802" evidence="2">
    <location>
        <begin position="93"/>
        <end position="158"/>
    </location>
</feature>
<name>A0A2S2Q9F1_9HEMI</name>
<dbReference type="RefSeq" id="XP_025422600.1">
    <property type="nucleotide sequence ID" value="XM_025566815.1"/>
</dbReference>
<feature type="compositionally biased region" description="Basic residues" evidence="1">
    <location>
        <begin position="1"/>
        <end position="14"/>
    </location>
</feature>
<dbReference type="GeneID" id="112692214"/>
<dbReference type="RefSeq" id="XP_025422601.1">
    <property type="nucleotide sequence ID" value="XM_025566816.1"/>
</dbReference>
<dbReference type="EMBL" id="GGMS01005151">
    <property type="protein sequence ID" value="MBY74354.1"/>
    <property type="molecule type" value="Transcribed_RNA"/>
</dbReference>
<gene>
    <name evidence="5 6 7 8 9" type="primary">LOC112692214</name>
    <name evidence="3" type="ORF">g.12547</name>
</gene>
<proteinExistence type="predicted"/>
<dbReference type="OrthoDB" id="7654878at2759"/>
<reference evidence="3" key="1">
    <citation type="submission" date="2018-04" db="EMBL/GenBank/DDBJ databases">
        <title>Transcriptome assembly of Sipha flava.</title>
        <authorList>
            <person name="Scully E.D."/>
            <person name="Geib S.M."/>
            <person name="Palmer N.A."/>
            <person name="Koch K."/>
            <person name="Bradshaw J."/>
            <person name="Heng-Moss T."/>
            <person name="Sarath G."/>
        </authorList>
    </citation>
    <scope>NUCLEOTIDE SEQUENCE</scope>
</reference>
<dbReference type="AlphaFoldDB" id="A0A2S2Q9F1"/>
<dbReference type="RefSeq" id="XP_025422603.1">
    <property type="nucleotide sequence ID" value="XM_025566818.1"/>
</dbReference>
<dbReference type="InterPro" id="IPR032061">
    <property type="entry name" value="DUF4802"/>
</dbReference>
<organism evidence="3">
    <name type="scientific">Sipha flava</name>
    <name type="common">yellow sugarcane aphid</name>
    <dbReference type="NCBI Taxonomy" id="143950"/>
    <lineage>
        <taxon>Eukaryota</taxon>
        <taxon>Metazoa</taxon>
        <taxon>Ecdysozoa</taxon>
        <taxon>Arthropoda</taxon>
        <taxon>Hexapoda</taxon>
        <taxon>Insecta</taxon>
        <taxon>Pterygota</taxon>
        <taxon>Neoptera</taxon>
        <taxon>Paraneoptera</taxon>
        <taxon>Hemiptera</taxon>
        <taxon>Sternorrhyncha</taxon>
        <taxon>Aphidomorpha</taxon>
        <taxon>Aphidoidea</taxon>
        <taxon>Aphididae</taxon>
        <taxon>Sipha</taxon>
    </lineage>
</organism>
<sequence>MKKEKKKHKDKSKKQSSECSPGCSSMDCMGLQQIPSSPPPSYEHSLQEPGQSSDHGQMVADDENCAGGSSQMCGSEIECQSNGSPVRQEIFHKSSKEFYKAVAAQWGITCKMSDHCRCLECQSRYFDCEYDQENEQEKTDGGLGAGTPMFLSEVMHGSTCTLI</sequence>